<dbReference type="InterPro" id="IPR050907">
    <property type="entry name" value="SRSF"/>
</dbReference>
<reference evidence="6" key="1">
    <citation type="journal article" date="2019" name="Sci. Rep.">
        <title>Draft genome of Tanacetum cinerariifolium, the natural source of mosquito coil.</title>
        <authorList>
            <person name="Yamashiro T."/>
            <person name="Shiraishi A."/>
            <person name="Satake H."/>
            <person name="Nakayama K."/>
        </authorList>
    </citation>
    <scope>NUCLEOTIDE SEQUENCE</scope>
</reference>
<keyword evidence="1" id="KW-0507">mRNA processing</keyword>
<evidence type="ECO:0000256" key="3">
    <source>
        <dbReference type="ARBA" id="ARBA00023187"/>
    </source>
</evidence>
<keyword evidence="2" id="KW-0747">Spliceosome</keyword>
<dbReference type="CDD" id="cd00590">
    <property type="entry name" value="RRM_SF"/>
    <property type="match status" value="1"/>
</dbReference>
<dbReference type="GO" id="GO:0003723">
    <property type="term" value="F:RNA binding"/>
    <property type="evidence" value="ECO:0007669"/>
    <property type="project" value="UniProtKB-UniRule"/>
</dbReference>
<dbReference type="Pfam" id="PF00076">
    <property type="entry name" value="RRM_1"/>
    <property type="match status" value="1"/>
</dbReference>
<sequence length="574" mass="64638">MGNCRSKEDDVNNISTSIFVTNFPDSTTTRDLWRMCNQYGNVIDAFFPNRRPKAGKHFGFVRFIKVFEVDRLVNNLCMIWFDRLRLHANIAKFNRGPLKPKVNVVNMSSSIGSHNVNGTFRPLNSSLRVVIKGHLSQSVVEDLKPALVLDDDCAFNSDLSLAVFGKLKEFESLSNIKKSLATERFNDVVIRYIGDYIFESFKIIVNGKIFWVRAKEVTGWALKFFDTQDVFCDSDVGLVDVNGDALSENGKDHLHSEVEEIPETVFEEGEIKSTDIKEKSNEVQQEAQSDDPFNIYGLLKTKHPVSNATCQFEEEPKYPPGFTPRDNSVNFDCASGGADIHQKGSSEKENGSNTCFKEDVNASACSGHFKKLKKDSALFLIRASAFNSFITSGGLVEVPSDENIFETFKIIVKCKIFWIRAKEVTGWTQDFNDCNEDLSNTDEDVQNVKSEDNMKNIILDVDSAIEEIPKTIFEQADHGDIKSTAEKGRISKDIEDGQSADPFNLYDLLKKKKHVYVEILQTQEEPKYPPGFTPCVTSEVNSNVEPFPSRGAEEHNKNIHDMAKVSLVTKHVPN</sequence>
<keyword evidence="4" id="KW-0694">RNA-binding</keyword>
<dbReference type="GO" id="GO:0008380">
    <property type="term" value="P:RNA splicing"/>
    <property type="evidence" value="ECO:0007669"/>
    <property type="project" value="UniProtKB-KW"/>
</dbReference>
<evidence type="ECO:0000259" key="5">
    <source>
        <dbReference type="PROSITE" id="PS50102"/>
    </source>
</evidence>
<evidence type="ECO:0000256" key="2">
    <source>
        <dbReference type="ARBA" id="ARBA00022728"/>
    </source>
</evidence>
<dbReference type="AlphaFoldDB" id="A0A6L2MTP8"/>
<evidence type="ECO:0000313" key="6">
    <source>
        <dbReference type="EMBL" id="GEU76677.1"/>
    </source>
</evidence>
<name>A0A6L2MTP8_TANCI</name>
<dbReference type="PROSITE" id="PS50102">
    <property type="entry name" value="RRM"/>
    <property type="match status" value="1"/>
</dbReference>
<organism evidence="6">
    <name type="scientific">Tanacetum cinerariifolium</name>
    <name type="common">Dalmatian daisy</name>
    <name type="synonym">Chrysanthemum cinerariifolium</name>
    <dbReference type="NCBI Taxonomy" id="118510"/>
    <lineage>
        <taxon>Eukaryota</taxon>
        <taxon>Viridiplantae</taxon>
        <taxon>Streptophyta</taxon>
        <taxon>Embryophyta</taxon>
        <taxon>Tracheophyta</taxon>
        <taxon>Spermatophyta</taxon>
        <taxon>Magnoliopsida</taxon>
        <taxon>eudicotyledons</taxon>
        <taxon>Gunneridae</taxon>
        <taxon>Pentapetalae</taxon>
        <taxon>asterids</taxon>
        <taxon>campanulids</taxon>
        <taxon>Asterales</taxon>
        <taxon>Asteraceae</taxon>
        <taxon>Asteroideae</taxon>
        <taxon>Anthemideae</taxon>
        <taxon>Anthemidinae</taxon>
        <taxon>Tanacetum</taxon>
    </lineage>
</organism>
<dbReference type="InterPro" id="IPR035979">
    <property type="entry name" value="RBD_domain_sf"/>
</dbReference>
<evidence type="ECO:0000256" key="4">
    <source>
        <dbReference type="PROSITE-ProRule" id="PRU00176"/>
    </source>
</evidence>
<dbReference type="InterPro" id="IPR000504">
    <property type="entry name" value="RRM_dom"/>
</dbReference>
<protein>
    <recommendedName>
        <fullName evidence="5">RRM domain-containing protein</fullName>
    </recommendedName>
</protein>
<dbReference type="EMBL" id="BKCJ010007326">
    <property type="protein sequence ID" value="GEU76677.1"/>
    <property type="molecule type" value="Genomic_DNA"/>
</dbReference>
<accession>A0A6L2MTP8</accession>
<gene>
    <name evidence="6" type="ORF">Tci_048655</name>
</gene>
<dbReference type="PANTHER" id="PTHR23147">
    <property type="entry name" value="SERINE/ARGININE RICH SPLICING FACTOR"/>
    <property type="match status" value="1"/>
</dbReference>
<dbReference type="GO" id="GO:0006397">
    <property type="term" value="P:mRNA processing"/>
    <property type="evidence" value="ECO:0007669"/>
    <property type="project" value="UniProtKB-KW"/>
</dbReference>
<keyword evidence="3" id="KW-0508">mRNA splicing</keyword>
<dbReference type="SMART" id="SM00360">
    <property type="entry name" value="RRM"/>
    <property type="match status" value="1"/>
</dbReference>
<feature type="domain" description="RRM" evidence="5">
    <location>
        <begin position="16"/>
        <end position="93"/>
    </location>
</feature>
<dbReference type="InterPro" id="IPR012677">
    <property type="entry name" value="Nucleotide-bd_a/b_plait_sf"/>
</dbReference>
<comment type="caution">
    <text evidence="6">The sequence shown here is derived from an EMBL/GenBank/DDBJ whole genome shotgun (WGS) entry which is preliminary data.</text>
</comment>
<dbReference type="GO" id="GO:0005681">
    <property type="term" value="C:spliceosomal complex"/>
    <property type="evidence" value="ECO:0007669"/>
    <property type="project" value="UniProtKB-KW"/>
</dbReference>
<proteinExistence type="predicted"/>
<dbReference type="SUPFAM" id="SSF54928">
    <property type="entry name" value="RNA-binding domain, RBD"/>
    <property type="match status" value="1"/>
</dbReference>
<evidence type="ECO:0000256" key="1">
    <source>
        <dbReference type="ARBA" id="ARBA00022664"/>
    </source>
</evidence>
<dbReference type="Gene3D" id="3.30.70.330">
    <property type="match status" value="1"/>
</dbReference>